<evidence type="ECO:0000313" key="2">
    <source>
        <dbReference type="Proteomes" id="UP000233100"/>
    </source>
</evidence>
<evidence type="ECO:0000313" key="1">
    <source>
        <dbReference type="Ensembl" id="ENSMFAP00000058863.1"/>
    </source>
</evidence>
<organism evidence="1 2">
    <name type="scientific">Macaca fascicularis</name>
    <name type="common">Crab-eating macaque</name>
    <name type="synonym">Cynomolgus monkey</name>
    <dbReference type="NCBI Taxonomy" id="9541"/>
    <lineage>
        <taxon>Eukaryota</taxon>
        <taxon>Metazoa</taxon>
        <taxon>Chordata</taxon>
        <taxon>Craniata</taxon>
        <taxon>Vertebrata</taxon>
        <taxon>Euteleostomi</taxon>
        <taxon>Mammalia</taxon>
        <taxon>Eutheria</taxon>
        <taxon>Euarchontoglires</taxon>
        <taxon>Primates</taxon>
        <taxon>Haplorrhini</taxon>
        <taxon>Catarrhini</taxon>
        <taxon>Cercopithecidae</taxon>
        <taxon>Cercopithecinae</taxon>
        <taxon>Macaca</taxon>
    </lineage>
</organism>
<dbReference type="Proteomes" id="UP000233100">
    <property type="component" value="Chromosome 16"/>
</dbReference>
<dbReference type="Ensembl" id="ENSMFAT00000090469.1">
    <property type="protein sequence ID" value="ENSMFAP00000058863.1"/>
    <property type="gene ID" value="ENSMFAG00000062335.1"/>
</dbReference>
<sequence>MRLGPTWHRVLLPGEERTTANTILFAILPRSTGRGLVMMEGGRVPFPAPAPDLVCRTHLQCSKSMSSQATSCCLWRVCAGSLEGRKLAMGSQVLQRCCSFPEPYLVSLTPGLMFIPASGFSRTHNTLSPPSSGELCTPALAPPQ</sequence>
<protein>
    <submittedName>
        <fullName evidence="1">Uncharacterized protein</fullName>
    </submittedName>
</protein>
<reference evidence="1" key="3">
    <citation type="submission" date="2025-09" db="UniProtKB">
        <authorList>
            <consortium name="Ensembl"/>
        </authorList>
    </citation>
    <scope>IDENTIFICATION</scope>
</reference>
<proteinExistence type="predicted"/>
<name>A0A7N9D360_MACFA</name>
<dbReference type="GeneTree" id="ENSGT00910000146925"/>
<reference evidence="1 2" key="1">
    <citation type="submission" date="2013-03" db="EMBL/GenBank/DDBJ databases">
        <authorList>
            <person name="Warren W."/>
            <person name="Wilson R.K."/>
        </authorList>
    </citation>
    <scope>NUCLEOTIDE SEQUENCE</scope>
</reference>
<accession>A0A7N9D360</accession>
<keyword evidence="2" id="KW-1185">Reference proteome</keyword>
<reference evidence="1" key="2">
    <citation type="submission" date="2025-08" db="UniProtKB">
        <authorList>
            <consortium name="Ensembl"/>
        </authorList>
    </citation>
    <scope>IDENTIFICATION</scope>
</reference>
<dbReference type="AlphaFoldDB" id="A0A7N9D360"/>